<keyword evidence="2" id="KW-1185">Reference proteome</keyword>
<reference evidence="1" key="1">
    <citation type="submission" date="2023-03" db="EMBL/GenBank/DDBJ databases">
        <title>Massive genome expansion in bonnet fungi (Mycena s.s.) driven by repeated elements and novel gene families across ecological guilds.</title>
        <authorList>
            <consortium name="Lawrence Berkeley National Laboratory"/>
            <person name="Harder C.B."/>
            <person name="Miyauchi S."/>
            <person name="Viragh M."/>
            <person name="Kuo A."/>
            <person name="Thoen E."/>
            <person name="Andreopoulos B."/>
            <person name="Lu D."/>
            <person name="Skrede I."/>
            <person name="Drula E."/>
            <person name="Henrissat B."/>
            <person name="Morin E."/>
            <person name="Kohler A."/>
            <person name="Barry K."/>
            <person name="LaButti K."/>
            <person name="Morin E."/>
            <person name="Salamov A."/>
            <person name="Lipzen A."/>
            <person name="Mereny Z."/>
            <person name="Hegedus B."/>
            <person name="Baldrian P."/>
            <person name="Stursova M."/>
            <person name="Weitz H."/>
            <person name="Taylor A."/>
            <person name="Grigoriev I.V."/>
            <person name="Nagy L.G."/>
            <person name="Martin F."/>
            <person name="Kauserud H."/>
        </authorList>
    </citation>
    <scope>NUCLEOTIDE SEQUENCE</scope>
    <source>
        <strain evidence="1">CBHHK182m</strain>
    </source>
</reference>
<evidence type="ECO:0008006" key="3">
    <source>
        <dbReference type="Google" id="ProtNLM"/>
    </source>
</evidence>
<dbReference type="EMBL" id="JARKIB010000072">
    <property type="protein sequence ID" value="KAJ7748638.1"/>
    <property type="molecule type" value="Genomic_DNA"/>
</dbReference>
<gene>
    <name evidence="1" type="ORF">B0H16DRAFT_1848725</name>
</gene>
<protein>
    <recommendedName>
        <fullName evidence="3">F-box domain-containing protein</fullName>
    </recommendedName>
</protein>
<sequence length="512" mass="57908">MGKISPYTDQWNEVDISLRTRPQNRRREDLAKHVPLFTWWRYWLDSIPDRFPNELWLKALGYAPNDALTNIALTGHRFCDLSRPHIFAEFEFHPYAIGSAGVLLPTPRLVKKAAERLEFWLSDAIAPFVRVCNVTPFASKASKISTSDQPYILLDAFFQGIRAFTGLRALTTNEVHFTQTGLSNLGLLPNLHTLRIEEYKVGLGHAIDFDSLKFGNLRCLQIPAKPSLRNSLDHSRWIPLLSADKVCELELALNPPNGLGIDQIPSFPCTEKLSIYLPLSMAPQNLRILSKFPSLRDLSMRDTVRGDEAMHWDGSGLQQLVHSELPSLLNKYTGLFQTLPLVLPLSNLTDLTIEVCSPLDFLQTLRGMQLCTIFSAVTRVKIRVVDAEGASENWDVDGFDPTDFDWKVPAILETFVSSLPASIKQLAVHWDMDFEFIDELPPFREFADAIMKKHRGLNALWLGIYGFTLRSLKSKGKIAAKEDLVGEHDPHDVVKRIANDFKSSWEILGGQF</sequence>
<dbReference type="AlphaFoldDB" id="A0AAD7ITP9"/>
<evidence type="ECO:0000313" key="2">
    <source>
        <dbReference type="Proteomes" id="UP001215598"/>
    </source>
</evidence>
<dbReference type="SUPFAM" id="SSF52047">
    <property type="entry name" value="RNI-like"/>
    <property type="match status" value="1"/>
</dbReference>
<accession>A0AAD7ITP9</accession>
<proteinExistence type="predicted"/>
<name>A0AAD7ITP9_9AGAR</name>
<comment type="caution">
    <text evidence="1">The sequence shown here is derived from an EMBL/GenBank/DDBJ whole genome shotgun (WGS) entry which is preliminary data.</text>
</comment>
<organism evidence="1 2">
    <name type="scientific">Mycena metata</name>
    <dbReference type="NCBI Taxonomy" id="1033252"/>
    <lineage>
        <taxon>Eukaryota</taxon>
        <taxon>Fungi</taxon>
        <taxon>Dikarya</taxon>
        <taxon>Basidiomycota</taxon>
        <taxon>Agaricomycotina</taxon>
        <taxon>Agaricomycetes</taxon>
        <taxon>Agaricomycetidae</taxon>
        <taxon>Agaricales</taxon>
        <taxon>Marasmiineae</taxon>
        <taxon>Mycenaceae</taxon>
        <taxon>Mycena</taxon>
    </lineage>
</organism>
<evidence type="ECO:0000313" key="1">
    <source>
        <dbReference type="EMBL" id="KAJ7748638.1"/>
    </source>
</evidence>
<dbReference type="Proteomes" id="UP001215598">
    <property type="component" value="Unassembled WGS sequence"/>
</dbReference>